<keyword evidence="3" id="KW-0963">Cytoplasm</keyword>
<feature type="domain" description="Enkurin" evidence="7">
    <location>
        <begin position="159"/>
        <end position="251"/>
    </location>
</feature>
<gene>
    <name evidence="8" type="ORF">BDEG_21174</name>
</gene>
<dbReference type="EMBL" id="DS022300">
    <property type="protein sequence ID" value="OAJ37109.1"/>
    <property type="molecule type" value="Genomic_DNA"/>
</dbReference>
<accession>A0A177WAJ8</accession>
<dbReference type="VEuPathDB" id="FungiDB:BDEG_21174"/>
<comment type="subcellular location">
    <subcellularLocation>
        <location evidence="1">Cell projection</location>
        <location evidence="1">Cilium</location>
    </subcellularLocation>
    <subcellularLocation>
        <location evidence="2">Cytoplasm</location>
        <location evidence="2">Cytoskeleton</location>
    </subcellularLocation>
</comment>
<dbReference type="GO" id="GO:0005929">
    <property type="term" value="C:cilium"/>
    <property type="evidence" value="ECO:0007669"/>
    <property type="project" value="UniProtKB-SubCell"/>
</dbReference>
<evidence type="ECO:0000256" key="5">
    <source>
        <dbReference type="ARBA" id="ARBA00023273"/>
    </source>
</evidence>
<evidence type="ECO:0000259" key="7">
    <source>
        <dbReference type="PROSITE" id="PS51665"/>
    </source>
</evidence>
<sequence>MEARKTHQRHMAGYAVGMLLHPSKGIRDDIVRAGGKPKDHMKENVRQLRSAEKTYKQKKAEEGMPSPPPFKLKEFSNVLPRISTRRPQTKSDSIFPNTPDSSRPCTASTDSSKGSKKNFININYTRVRSASNSKPTTPAPAPSNDPKHKLGQVPKYLVIRKHQWAQQEEQRIMALEQDKIPKGMMLLKDIDRLRTLHGLKSRRDELLDDLTRFPVIIELASTKARKSKIESDLVEIDQGIQIFSRAKVFVPKDAFEQTVLGQR</sequence>
<dbReference type="PANTHER" id="PTHR21490">
    <property type="entry name" value="ENKURIN-RELATED"/>
    <property type="match status" value="1"/>
</dbReference>
<evidence type="ECO:0000313" key="8">
    <source>
        <dbReference type="EMBL" id="OAJ37109.1"/>
    </source>
</evidence>
<dbReference type="PANTHER" id="PTHR21490:SF2">
    <property type="entry name" value="ENKURIN DOMAIN-CONTAINING PROTEIN 1"/>
    <property type="match status" value="1"/>
</dbReference>
<dbReference type="OrthoDB" id="10264920at2759"/>
<feature type="region of interest" description="Disordered" evidence="6">
    <location>
        <begin position="81"/>
        <end position="150"/>
    </location>
</feature>
<evidence type="ECO:0000313" key="9">
    <source>
        <dbReference type="Proteomes" id="UP000077115"/>
    </source>
</evidence>
<protein>
    <recommendedName>
        <fullName evidence="7">Enkurin domain-containing protein</fullName>
    </recommendedName>
</protein>
<dbReference type="AlphaFoldDB" id="A0A177WAJ8"/>
<dbReference type="Pfam" id="PF13864">
    <property type="entry name" value="Enkurin"/>
    <property type="match status" value="1"/>
</dbReference>
<reference evidence="8 9" key="2">
    <citation type="submission" date="2016-05" db="EMBL/GenBank/DDBJ databases">
        <title>Lineage-specific infection strategies underlie the spectrum of fungal disease in amphibians.</title>
        <authorList>
            <person name="Cuomo C.A."/>
            <person name="Farrer R.A."/>
            <person name="James T."/>
            <person name="Longcore J."/>
            <person name="Birren B."/>
        </authorList>
    </citation>
    <scope>NUCLEOTIDE SEQUENCE [LARGE SCALE GENOMIC DNA]</scope>
    <source>
        <strain evidence="8 9">JEL423</strain>
    </source>
</reference>
<evidence type="ECO:0000256" key="6">
    <source>
        <dbReference type="SAM" id="MobiDB-lite"/>
    </source>
</evidence>
<name>A0A177WAJ8_BATDL</name>
<evidence type="ECO:0000256" key="1">
    <source>
        <dbReference type="ARBA" id="ARBA00004138"/>
    </source>
</evidence>
<dbReference type="InterPro" id="IPR027012">
    <property type="entry name" value="Enkurin_dom"/>
</dbReference>
<dbReference type="PROSITE" id="PS51665">
    <property type="entry name" value="ENKURIN"/>
    <property type="match status" value="1"/>
</dbReference>
<feature type="compositionally biased region" description="Polar residues" evidence="6">
    <location>
        <begin position="90"/>
        <end position="136"/>
    </location>
</feature>
<evidence type="ECO:0000256" key="2">
    <source>
        <dbReference type="ARBA" id="ARBA00004245"/>
    </source>
</evidence>
<evidence type="ECO:0000256" key="3">
    <source>
        <dbReference type="ARBA" id="ARBA00022490"/>
    </source>
</evidence>
<reference evidence="8 9" key="1">
    <citation type="submission" date="2006-10" db="EMBL/GenBank/DDBJ databases">
        <title>The Genome Sequence of Batrachochytrium dendrobatidis JEL423.</title>
        <authorList>
            <consortium name="The Broad Institute Genome Sequencing Platform"/>
            <person name="Birren B."/>
            <person name="Lander E."/>
            <person name="Galagan J."/>
            <person name="Cuomo C."/>
            <person name="Devon K."/>
            <person name="Jaffe D."/>
            <person name="Butler J."/>
            <person name="Alvarez P."/>
            <person name="Gnerre S."/>
            <person name="Grabherr M."/>
            <person name="Kleber M."/>
            <person name="Mauceli E."/>
            <person name="Brockman W."/>
            <person name="Young S."/>
            <person name="LaButti K."/>
            <person name="Sykes S."/>
            <person name="DeCaprio D."/>
            <person name="Crawford M."/>
            <person name="Koehrsen M."/>
            <person name="Engels R."/>
            <person name="Montgomery P."/>
            <person name="Pearson M."/>
            <person name="Howarth C."/>
            <person name="Larson L."/>
            <person name="White J."/>
            <person name="O'Leary S."/>
            <person name="Kodira C."/>
            <person name="Zeng Q."/>
            <person name="Yandava C."/>
            <person name="Alvarado L."/>
            <person name="Longcore J."/>
            <person name="James T."/>
        </authorList>
    </citation>
    <scope>NUCLEOTIDE SEQUENCE [LARGE SCALE GENOMIC DNA]</scope>
    <source>
        <strain evidence="8 9">JEL423</strain>
    </source>
</reference>
<keyword evidence="4" id="KW-0206">Cytoskeleton</keyword>
<dbReference type="InterPro" id="IPR052102">
    <property type="entry name" value="Enkurin_domain-protein"/>
</dbReference>
<dbReference type="STRING" id="403673.A0A177WAJ8"/>
<evidence type="ECO:0000256" key="4">
    <source>
        <dbReference type="ARBA" id="ARBA00023212"/>
    </source>
</evidence>
<dbReference type="eggNOG" id="ENOG502QU1P">
    <property type="taxonomic scope" value="Eukaryota"/>
</dbReference>
<organism evidence="8 9">
    <name type="scientific">Batrachochytrium dendrobatidis (strain JEL423)</name>
    <dbReference type="NCBI Taxonomy" id="403673"/>
    <lineage>
        <taxon>Eukaryota</taxon>
        <taxon>Fungi</taxon>
        <taxon>Fungi incertae sedis</taxon>
        <taxon>Chytridiomycota</taxon>
        <taxon>Chytridiomycota incertae sedis</taxon>
        <taxon>Chytridiomycetes</taxon>
        <taxon>Rhizophydiales</taxon>
        <taxon>Rhizophydiales incertae sedis</taxon>
        <taxon>Batrachochytrium</taxon>
    </lineage>
</organism>
<dbReference type="GO" id="GO:0005881">
    <property type="term" value="C:cytoplasmic microtubule"/>
    <property type="evidence" value="ECO:0007669"/>
    <property type="project" value="TreeGrafter"/>
</dbReference>
<proteinExistence type="predicted"/>
<dbReference type="Proteomes" id="UP000077115">
    <property type="component" value="Unassembled WGS sequence"/>
</dbReference>
<keyword evidence="5" id="KW-0966">Cell projection</keyword>